<dbReference type="GeneID" id="119746005"/>
<dbReference type="CDD" id="cd14456">
    <property type="entry name" value="Menin"/>
    <property type="match status" value="1"/>
</dbReference>
<evidence type="ECO:0000256" key="4">
    <source>
        <dbReference type="ARBA" id="ARBA00022553"/>
    </source>
</evidence>
<dbReference type="GO" id="GO:0000976">
    <property type="term" value="F:transcription cis-regulatory region binding"/>
    <property type="evidence" value="ECO:0007669"/>
    <property type="project" value="TreeGrafter"/>
</dbReference>
<feature type="region of interest" description="Disordered" evidence="10">
    <location>
        <begin position="469"/>
        <end position="510"/>
    </location>
</feature>
<evidence type="ECO:0000313" key="12">
    <source>
        <dbReference type="Proteomes" id="UP000887568"/>
    </source>
</evidence>
<proteinExistence type="predicted"/>
<dbReference type="GO" id="GO:0008285">
    <property type="term" value="P:negative regulation of cell population proliferation"/>
    <property type="evidence" value="ECO:0007669"/>
    <property type="project" value="TreeGrafter"/>
</dbReference>
<dbReference type="AlphaFoldDB" id="A0A914BR94"/>
<evidence type="ECO:0000256" key="7">
    <source>
        <dbReference type="ARBA" id="ARBA00023125"/>
    </source>
</evidence>
<dbReference type="PANTHER" id="PTHR12693:SF3">
    <property type="entry name" value="MENIN"/>
    <property type="match status" value="1"/>
</dbReference>
<keyword evidence="12" id="KW-1185">Reference proteome</keyword>
<evidence type="ECO:0000256" key="9">
    <source>
        <dbReference type="ARBA" id="ARBA00023242"/>
    </source>
</evidence>
<feature type="region of interest" description="Disordered" evidence="10">
    <location>
        <begin position="604"/>
        <end position="634"/>
    </location>
</feature>
<dbReference type="PANTHER" id="PTHR12693">
    <property type="entry name" value="MENIN"/>
    <property type="match status" value="1"/>
</dbReference>
<dbReference type="GO" id="GO:0006357">
    <property type="term" value="P:regulation of transcription by RNA polymerase II"/>
    <property type="evidence" value="ECO:0007669"/>
    <property type="project" value="TreeGrafter"/>
</dbReference>
<dbReference type="GO" id="GO:0006325">
    <property type="term" value="P:chromatin organization"/>
    <property type="evidence" value="ECO:0007669"/>
    <property type="project" value="UniProtKB-KW"/>
</dbReference>
<name>A0A914BR94_PATMI</name>
<dbReference type="RefSeq" id="XP_038078684.1">
    <property type="nucleotide sequence ID" value="XM_038222756.1"/>
</dbReference>
<evidence type="ECO:0000256" key="2">
    <source>
        <dbReference type="ARBA" id="ARBA00021162"/>
    </source>
</evidence>
<dbReference type="GO" id="GO:0000785">
    <property type="term" value="C:chromatin"/>
    <property type="evidence" value="ECO:0007669"/>
    <property type="project" value="TreeGrafter"/>
</dbReference>
<dbReference type="InterPro" id="IPR007747">
    <property type="entry name" value="Menin"/>
</dbReference>
<evidence type="ECO:0000256" key="8">
    <source>
        <dbReference type="ARBA" id="ARBA00023163"/>
    </source>
</evidence>
<dbReference type="EnsemblMetazoa" id="XM_038222756.1">
    <property type="protein sequence ID" value="XP_038078684.1"/>
    <property type="gene ID" value="LOC119746005"/>
</dbReference>
<dbReference type="Proteomes" id="UP000887568">
    <property type="component" value="Unplaced"/>
</dbReference>
<keyword evidence="5" id="KW-0156">Chromatin regulator</keyword>
<keyword evidence="4" id="KW-0597">Phosphoprotein</keyword>
<feature type="compositionally biased region" description="Acidic residues" evidence="10">
    <location>
        <begin position="612"/>
        <end position="625"/>
    </location>
</feature>
<evidence type="ECO:0000313" key="11">
    <source>
        <dbReference type="EnsemblMetazoa" id="XP_038078684.1"/>
    </source>
</evidence>
<dbReference type="GO" id="GO:0045786">
    <property type="term" value="P:negative regulation of cell cycle"/>
    <property type="evidence" value="ECO:0007669"/>
    <property type="project" value="TreeGrafter"/>
</dbReference>
<keyword evidence="8" id="KW-0804">Transcription</keyword>
<keyword evidence="6" id="KW-0805">Transcription regulation</keyword>
<dbReference type="OrthoDB" id="5962932at2759"/>
<evidence type="ECO:0000256" key="10">
    <source>
        <dbReference type="SAM" id="MobiDB-lite"/>
    </source>
</evidence>
<dbReference type="Pfam" id="PF05053">
    <property type="entry name" value="Menin"/>
    <property type="match status" value="1"/>
</dbReference>
<evidence type="ECO:0000256" key="3">
    <source>
        <dbReference type="ARBA" id="ARBA00022491"/>
    </source>
</evidence>
<evidence type="ECO:0000256" key="5">
    <source>
        <dbReference type="ARBA" id="ARBA00022853"/>
    </source>
</evidence>
<feature type="region of interest" description="Disordered" evidence="10">
    <location>
        <begin position="527"/>
        <end position="546"/>
    </location>
</feature>
<dbReference type="GO" id="GO:0003682">
    <property type="term" value="F:chromatin binding"/>
    <property type="evidence" value="ECO:0007669"/>
    <property type="project" value="TreeGrafter"/>
</dbReference>
<keyword evidence="9" id="KW-0539">Nucleus</keyword>
<protein>
    <recommendedName>
        <fullName evidence="2">Menin</fullName>
    </recommendedName>
</protein>
<feature type="compositionally biased region" description="Basic and acidic residues" evidence="10">
    <location>
        <begin position="485"/>
        <end position="510"/>
    </location>
</feature>
<accession>A0A914BR94</accession>
<feature type="compositionally biased region" description="Acidic residues" evidence="10">
    <location>
        <begin position="473"/>
        <end position="484"/>
    </location>
</feature>
<reference evidence="11" key="1">
    <citation type="submission" date="2022-11" db="UniProtKB">
        <authorList>
            <consortium name="EnsemblMetazoa"/>
        </authorList>
    </citation>
    <scope>IDENTIFICATION</scope>
</reference>
<organism evidence="11 12">
    <name type="scientific">Patiria miniata</name>
    <name type="common">Bat star</name>
    <name type="synonym">Asterina miniata</name>
    <dbReference type="NCBI Taxonomy" id="46514"/>
    <lineage>
        <taxon>Eukaryota</taxon>
        <taxon>Metazoa</taxon>
        <taxon>Echinodermata</taxon>
        <taxon>Eleutherozoa</taxon>
        <taxon>Asterozoa</taxon>
        <taxon>Asteroidea</taxon>
        <taxon>Valvatacea</taxon>
        <taxon>Valvatida</taxon>
        <taxon>Asterinidae</taxon>
        <taxon>Patiria</taxon>
    </lineage>
</organism>
<dbReference type="OMA" id="SDVIWNG"/>
<keyword evidence="3" id="KW-0678">Repressor</keyword>
<feature type="region of interest" description="Disordered" evidence="10">
    <location>
        <begin position="683"/>
        <end position="706"/>
    </location>
</feature>
<evidence type="ECO:0000256" key="1">
    <source>
        <dbReference type="ARBA" id="ARBA00004123"/>
    </source>
</evidence>
<keyword evidence="7" id="KW-0238">DNA-binding</keyword>
<comment type="subcellular location">
    <subcellularLocation>
        <location evidence="1">Nucleus</location>
    </subcellularLocation>
</comment>
<dbReference type="GO" id="GO:0035097">
    <property type="term" value="C:histone methyltransferase complex"/>
    <property type="evidence" value="ECO:0007669"/>
    <property type="project" value="TreeGrafter"/>
</dbReference>
<sequence>MAGIRDSSKQCFPLQDIKSVVSLFRTELTETTEPNLAMLSIATGIIENVFTSNRGGGPGSSSSDPEAIVGRAAVNNSGIVAAVAVAAAPVGIEPIFPVVELPSVEALYCKFETQIKGSVDLSDYKPGYATRGLIKKVSDIIWSSLTRSYYKEKAHLQSLFSYLTGNKLDCFGVAVAVVAACQILGYEDVHLALSEDHAWVVFGEDGTDTAEVTWHGKGNEDKRGQSIKLGVAEGSWLYLNDHPVVCDRRMEVAALVSAVNPSVSSSLDSIELASLQQDLMWLLYDLGHLKKYPMALGNLGDLESIDPTPGRPSTIELFEEAIAVAENDYDNHHVYPYTYLGGHLYRNYEYKKAMEQWAEASGVISRYNYNREDEEVYKEFMEIANDLIPYIVKTGSAGGAEAPMKVINDPECYGDFLRFYDGICLWEEGSTTPVLHITWAKRFIASLTRFSADIRELVEVESGRSCRFHLEEEGQGENGNDEDGREAKNEVKEEETEVKKEAKEEEAGVKKREDFNQNIVVKGSRQKKTGLSLGTDGQGRTDAKGVDTASAATPFVDASCSDTMLNSETDFNDFLSTRSNGSAFPGMTMESVMKAESPAEMAFSRRWKSQMSEDEEGKELEDDPDSLNSSSDSLGLPVCRPPVAHIMLYSAKMLALREILTSSGKLNMAAIQLQLTAQSQVHVSKRPRSISEYEDYGSLRRRPRRE</sequence>
<evidence type="ECO:0000256" key="6">
    <source>
        <dbReference type="ARBA" id="ARBA00023015"/>
    </source>
</evidence>
<dbReference type="GO" id="GO:0000403">
    <property type="term" value="F:Y-form DNA binding"/>
    <property type="evidence" value="ECO:0007669"/>
    <property type="project" value="TreeGrafter"/>
</dbReference>